<protein>
    <submittedName>
        <fullName evidence="1">YbdD/YjiX family protein</fullName>
    </submittedName>
</protein>
<proteinExistence type="predicted"/>
<dbReference type="Proteomes" id="UP000668403">
    <property type="component" value="Unassembled WGS sequence"/>
</dbReference>
<organism evidence="1 2">
    <name type="scientific">Leucobacter tardus</name>
    <dbReference type="NCBI Taxonomy" id="501483"/>
    <lineage>
        <taxon>Bacteria</taxon>
        <taxon>Bacillati</taxon>
        <taxon>Actinomycetota</taxon>
        <taxon>Actinomycetes</taxon>
        <taxon>Micrococcales</taxon>
        <taxon>Microbacteriaceae</taxon>
        <taxon>Leucobacter</taxon>
    </lineage>
</organism>
<sequence length="63" mass="7560">MSALVTAWRRLRWYCREVLGDASYERYVAHLRRTHPDAAIPDERTFWREKYAAEDRNPGSRCC</sequence>
<reference evidence="1" key="1">
    <citation type="submission" date="2021-03" db="EMBL/GenBank/DDBJ databases">
        <title>Leucobacter chromiisoli sp. nov., isolated from chromium-containing soil of chemical plant.</title>
        <authorList>
            <person name="Xu Z."/>
        </authorList>
    </citation>
    <scope>NUCLEOTIDE SEQUENCE</scope>
    <source>
        <strain evidence="1">K 70/01</strain>
    </source>
</reference>
<evidence type="ECO:0000313" key="1">
    <source>
        <dbReference type="EMBL" id="MBO2990798.1"/>
    </source>
</evidence>
<name>A0A939QGH5_9MICO</name>
<dbReference type="Pfam" id="PF04328">
    <property type="entry name" value="Sel_put"/>
    <property type="match status" value="1"/>
</dbReference>
<evidence type="ECO:0000313" key="2">
    <source>
        <dbReference type="Proteomes" id="UP000668403"/>
    </source>
</evidence>
<gene>
    <name evidence="1" type="ORF">J4H85_12410</name>
</gene>
<keyword evidence="2" id="KW-1185">Reference proteome</keyword>
<dbReference type="RefSeq" id="WP_208240082.1">
    <property type="nucleotide sequence ID" value="NZ_BAAAQU010000002.1"/>
</dbReference>
<comment type="caution">
    <text evidence="1">The sequence shown here is derived from an EMBL/GenBank/DDBJ whole genome shotgun (WGS) entry which is preliminary data.</text>
</comment>
<dbReference type="AlphaFoldDB" id="A0A939QGH5"/>
<accession>A0A939QGH5</accession>
<dbReference type="EMBL" id="JAGFBF010000005">
    <property type="protein sequence ID" value="MBO2990798.1"/>
    <property type="molecule type" value="Genomic_DNA"/>
</dbReference>
<dbReference type="InterPro" id="IPR007423">
    <property type="entry name" value="Sel_put"/>
</dbReference>